<dbReference type="Proteomes" id="UP000516173">
    <property type="component" value="Chromosome"/>
</dbReference>
<evidence type="ECO:0008006" key="3">
    <source>
        <dbReference type="Google" id="ProtNLM"/>
    </source>
</evidence>
<dbReference type="EMBL" id="AP023396">
    <property type="protein sequence ID" value="BCK54951.1"/>
    <property type="molecule type" value="Genomic_DNA"/>
</dbReference>
<dbReference type="AlphaFoldDB" id="A0A7G1KJC8"/>
<sequence>MANSKMLVFSNAVAGQDDAFNEWYDTRHLADVTAVPGVRGGERYDLVPGPGDPPHRYLAVYELSGDPGKVLEAFRARAATGEIALSPALDMSTLAVSVWRARGSVD</sequence>
<name>A0A7G1KJC8_9NOCA</name>
<dbReference type="InterPro" id="IPR011008">
    <property type="entry name" value="Dimeric_a/b-barrel"/>
</dbReference>
<evidence type="ECO:0000313" key="2">
    <source>
        <dbReference type="Proteomes" id="UP000516173"/>
    </source>
</evidence>
<gene>
    <name evidence="1" type="ORF">NWFMUON74_27230</name>
</gene>
<organism evidence="1 2">
    <name type="scientific">Nocardia wallacei</name>
    <dbReference type="NCBI Taxonomy" id="480035"/>
    <lineage>
        <taxon>Bacteria</taxon>
        <taxon>Bacillati</taxon>
        <taxon>Actinomycetota</taxon>
        <taxon>Actinomycetes</taxon>
        <taxon>Mycobacteriales</taxon>
        <taxon>Nocardiaceae</taxon>
        <taxon>Nocardia</taxon>
    </lineage>
</organism>
<proteinExistence type="predicted"/>
<dbReference type="SUPFAM" id="SSF54909">
    <property type="entry name" value="Dimeric alpha+beta barrel"/>
    <property type="match status" value="1"/>
</dbReference>
<dbReference type="Gene3D" id="3.30.70.100">
    <property type="match status" value="1"/>
</dbReference>
<keyword evidence="2" id="KW-1185">Reference proteome</keyword>
<evidence type="ECO:0000313" key="1">
    <source>
        <dbReference type="EMBL" id="BCK54951.1"/>
    </source>
</evidence>
<dbReference type="KEGG" id="nwl:NWFMUON74_27230"/>
<accession>A0A7G1KJC8</accession>
<dbReference type="GeneID" id="80347273"/>
<reference evidence="1 2" key="1">
    <citation type="submission" date="2020-08" db="EMBL/GenBank/DDBJ databases">
        <title>Genome Sequencing of Nocardia wallacei strain FMUON74 and assembly.</title>
        <authorList>
            <person name="Toyokawa M."/>
            <person name="Uesaka K."/>
        </authorList>
    </citation>
    <scope>NUCLEOTIDE SEQUENCE [LARGE SCALE GENOMIC DNA]</scope>
    <source>
        <strain evidence="1 2">FMUON74</strain>
    </source>
</reference>
<dbReference type="RefSeq" id="WP_187688136.1">
    <property type="nucleotide sequence ID" value="NZ_AP023396.1"/>
</dbReference>
<protein>
    <recommendedName>
        <fullName evidence="3">Ethyl tert-butyl ether degradation protein EthD</fullName>
    </recommendedName>
</protein>